<dbReference type="Pfam" id="PF00817">
    <property type="entry name" value="IMS"/>
    <property type="match status" value="1"/>
</dbReference>
<feature type="compositionally biased region" description="Gly residues" evidence="4">
    <location>
        <begin position="509"/>
        <end position="532"/>
    </location>
</feature>
<evidence type="ECO:0000256" key="2">
    <source>
        <dbReference type="ARBA" id="ARBA00022763"/>
    </source>
</evidence>
<dbReference type="InterPro" id="IPR043128">
    <property type="entry name" value="Rev_trsase/Diguanyl_cyclase"/>
</dbReference>
<organism evidence="6 7">
    <name type="scientific">Gordonia jinghuaiqii</name>
    <dbReference type="NCBI Taxonomy" id="2758710"/>
    <lineage>
        <taxon>Bacteria</taxon>
        <taxon>Bacillati</taxon>
        <taxon>Actinomycetota</taxon>
        <taxon>Actinomycetes</taxon>
        <taxon>Mycobacteriales</taxon>
        <taxon>Gordoniaceae</taxon>
        <taxon>Gordonia</taxon>
    </lineage>
</organism>
<accession>A0A7D7R4Y8</accession>
<reference evidence="7" key="1">
    <citation type="submission" date="2020-07" db="EMBL/GenBank/DDBJ databases">
        <title>novel species isolated from the respiratory tract of Marmot.</title>
        <authorList>
            <person name="Zhang G."/>
        </authorList>
    </citation>
    <scope>NUCLEOTIDE SEQUENCE [LARGE SCALE GENOMIC DNA]</scope>
    <source>
        <strain evidence="7">686</strain>
    </source>
</reference>
<feature type="domain" description="UmuC" evidence="5">
    <location>
        <begin position="39"/>
        <end position="84"/>
    </location>
</feature>
<comment type="function">
    <text evidence="3">Poorly processive, error-prone DNA polymerase involved in untargeted mutagenesis. Copies undamaged DNA at stalled replication forks, which arise in vivo from mismatched or misaligned primer ends. These misaligned primers can be extended by PolIV. Exhibits no 3'-5' exonuclease (proofreading) activity. May be involved in translesional synthesis, in conjunction with the beta clamp from PolIII.</text>
</comment>
<sequence length="576" mass="60698">MSHHGSVQHGSVHRVLALWCPDWPAIAAAAEADLPPLHPVAVLSANRVVACSASARAAGVRRGMRKRQAQALCTEMTVVAADENRDGRLFEPVVAAVAEVIPALEVLRPGLLVIPGDRAARYFGGMEALAEELVDVVSACGIESQVGIADEIFTAVLAARHGHQVEPGGDRRYLADRPVADLAVEPSMSDPSRSDLVDLLRRLGIGTIGAFAEMDVADVATRFATDAVIAHRLANALPGRVPSGRSVPVELNVDHTCDPPVDRIDVAAFIGRTLADALHRRLRDAAVACTRLTIVATTERGQQHSRTWRCAAPLTPETTADRIRWQLEGWLTIGARRGGRTGRTTQPGDTRPDSPIVRLRLEPVEVVEAGALHYQLSEDSSAGEPDVEERARRSLVRIQGLLGGDAVRIPVLSGGRGPAERITMVSLGDELTPSRDPLAPWPGRLPQPSPTVLVETSIGVLDALGRPVKVTDRGAFTAEPVTVRLAAAGNRQTSWGLCWWAGPWPVGTGGTSGSGVTSGGAGSGVTSGGAGSGVTSAGAGSVDTELIARAQVLLDDSRALLLCYRGGEWIVEGVYE</sequence>
<gene>
    <name evidence="6" type="ORF">H1R19_08370</name>
</gene>
<evidence type="ECO:0000256" key="4">
    <source>
        <dbReference type="SAM" id="MobiDB-lite"/>
    </source>
</evidence>
<dbReference type="CDD" id="cd03468">
    <property type="entry name" value="PolY_like"/>
    <property type="match status" value="1"/>
</dbReference>
<dbReference type="PANTHER" id="PTHR35369:SF2">
    <property type="entry name" value="BLR3025 PROTEIN"/>
    <property type="match status" value="1"/>
</dbReference>
<dbReference type="InterPro" id="IPR043502">
    <property type="entry name" value="DNA/RNA_pol_sf"/>
</dbReference>
<dbReference type="PROSITE" id="PS50173">
    <property type="entry name" value="UMUC"/>
    <property type="match status" value="1"/>
</dbReference>
<evidence type="ECO:0000259" key="5">
    <source>
        <dbReference type="PROSITE" id="PS50173"/>
    </source>
</evidence>
<keyword evidence="7" id="KW-1185">Reference proteome</keyword>
<evidence type="ECO:0000313" key="6">
    <source>
        <dbReference type="EMBL" id="QMT03112.1"/>
    </source>
</evidence>
<keyword evidence="2" id="KW-0227">DNA damage</keyword>
<dbReference type="Gene3D" id="3.30.70.270">
    <property type="match status" value="1"/>
</dbReference>
<dbReference type="Gene3D" id="3.40.1170.60">
    <property type="match status" value="1"/>
</dbReference>
<evidence type="ECO:0000256" key="3">
    <source>
        <dbReference type="ARBA" id="ARBA00025589"/>
    </source>
</evidence>
<comment type="similarity">
    <text evidence="1">Belongs to the DNA polymerase type-Y family.</text>
</comment>
<feature type="region of interest" description="Disordered" evidence="4">
    <location>
        <begin position="509"/>
        <end position="535"/>
    </location>
</feature>
<dbReference type="SUPFAM" id="SSF56672">
    <property type="entry name" value="DNA/RNA polymerases"/>
    <property type="match status" value="1"/>
</dbReference>
<dbReference type="InterPro" id="IPR001126">
    <property type="entry name" value="UmuC"/>
</dbReference>
<protein>
    <submittedName>
        <fullName evidence="6">DNA polymerase Y family protein</fullName>
    </submittedName>
</protein>
<evidence type="ECO:0000256" key="1">
    <source>
        <dbReference type="ARBA" id="ARBA00010945"/>
    </source>
</evidence>
<dbReference type="Proteomes" id="UP000515663">
    <property type="component" value="Chromosome"/>
</dbReference>
<evidence type="ECO:0000313" key="7">
    <source>
        <dbReference type="Proteomes" id="UP000515663"/>
    </source>
</evidence>
<dbReference type="RefSeq" id="WP_219851181.1">
    <property type="nucleotide sequence ID" value="NZ_CP059491.1"/>
</dbReference>
<dbReference type="GO" id="GO:0006281">
    <property type="term" value="P:DNA repair"/>
    <property type="evidence" value="ECO:0007669"/>
    <property type="project" value="InterPro"/>
</dbReference>
<dbReference type="InterPro" id="IPR050356">
    <property type="entry name" value="SulA_CellDiv_inhibitor"/>
</dbReference>
<dbReference type="KEGG" id="gji:H1R19_08370"/>
<proteinExistence type="inferred from homology"/>
<dbReference type="EMBL" id="CP059491">
    <property type="protein sequence ID" value="QMT03112.1"/>
    <property type="molecule type" value="Genomic_DNA"/>
</dbReference>
<dbReference type="PANTHER" id="PTHR35369">
    <property type="entry name" value="BLR3025 PROTEIN-RELATED"/>
    <property type="match status" value="1"/>
</dbReference>
<name>A0A7D7R4Y8_9ACTN</name>
<dbReference type="AlphaFoldDB" id="A0A7D7R4Y8"/>